<sequence>MLDLLNQICIDKLINQSTQLKGEKEMETTIKKIGFEEVWASIHDLTQRQKETDRQMKENNRYLTNQFSELRESIKETGRQIQETDRQMKETDNHLREKFSDLKDYVGAIARNNGDFAETYFYETLSNTMKIGDLDFDFIEQNVKRINRRQNLAGEYDIILTNSDSIAMIEIKYKLHPNDIEKIVHKKIPVFKQLFPEKRL</sequence>
<gene>
    <name evidence="1" type="ORF">OMM_04687</name>
</gene>
<comment type="caution">
    <text evidence="1">The sequence shown here is derived from an EMBL/GenBank/DDBJ whole genome shotgun (WGS) entry which is preliminary data.</text>
</comment>
<accession>A0A1V1P068</accession>
<dbReference type="SUPFAM" id="SSF52980">
    <property type="entry name" value="Restriction endonuclease-like"/>
    <property type="match status" value="1"/>
</dbReference>
<dbReference type="Proteomes" id="UP000189670">
    <property type="component" value="Unassembled WGS sequence"/>
</dbReference>
<reference evidence="2" key="1">
    <citation type="submission" date="2012-11" db="EMBL/GenBank/DDBJ databases">
        <authorList>
            <person name="Lucero-Rivera Y.E."/>
            <person name="Tovar-Ramirez D."/>
        </authorList>
    </citation>
    <scope>NUCLEOTIDE SEQUENCE [LARGE SCALE GENOMIC DNA]</scope>
    <source>
        <strain evidence="2">Araruama</strain>
    </source>
</reference>
<dbReference type="InterPro" id="IPR011335">
    <property type="entry name" value="Restrct_endonuc-II-like"/>
</dbReference>
<proteinExistence type="predicted"/>
<evidence type="ECO:0000313" key="2">
    <source>
        <dbReference type="Proteomes" id="UP000189670"/>
    </source>
</evidence>
<organism evidence="1 2">
    <name type="scientific">Candidatus Magnetoglobus multicellularis str. Araruama</name>
    <dbReference type="NCBI Taxonomy" id="890399"/>
    <lineage>
        <taxon>Bacteria</taxon>
        <taxon>Pseudomonadati</taxon>
        <taxon>Thermodesulfobacteriota</taxon>
        <taxon>Desulfobacteria</taxon>
        <taxon>Desulfobacterales</taxon>
        <taxon>Desulfobacteraceae</taxon>
        <taxon>Candidatus Magnetoglobus</taxon>
    </lineage>
</organism>
<dbReference type="EMBL" id="ATBP01001029">
    <property type="protein sequence ID" value="ETR68220.1"/>
    <property type="molecule type" value="Genomic_DNA"/>
</dbReference>
<dbReference type="AlphaFoldDB" id="A0A1V1P068"/>
<protein>
    <recommendedName>
        <fullName evidence="3">DUF3782 domain-containing protein</fullName>
    </recommendedName>
</protein>
<name>A0A1V1P068_9BACT</name>
<evidence type="ECO:0000313" key="1">
    <source>
        <dbReference type="EMBL" id="ETR68220.1"/>
    </source>
</evidence>
<evidence type="ECO:0008006" key="3">
    <source>
        <dbReference type="Google" id="ProtNLM"/>
    </source>
</evidence>